<proteinExistence type="predicted"/>
<sequence length="66" mass="7106">MDPLTALAAGRAAAGRRLPATGYVIGYVGREPALRVLGVAEWLSHRHRSALGALRADLRALPRHRP</sequence>
<organism evidence="1 2">
    <name type="scientific">Streptomyces misionensis</name>
    <dbReference type="NCBI Taxonomy" id="67331"/>
    <lineage>
        <taxon>Bacteria</taxon>
        <taxon>Bacillati</taxon>
        <taxon>Actinomycetota</taxon>
        <taxon>Actinomycetes</taxon>
        <taxon>Kitasatosporales</taxon>
        <taxon>Streptomycetaceae</taxon>
        <taxon>Streptomyces</taxon>
    </lineage>
</organism>
<dbReference type="GeneID" id="95516345"/>
<name>A0A1H5H5M7_9ACTN</name>
<accession>A0A1H5H5M7</accession>
<dbReference type="Proteomes" id="UP000182375">
    <property type="component" value="Unassembled WGS sequence"/>
</dbReference>
<reference evidence="1 2" key="1">
    <citation type="submission" date="2016-10" db="EMBL/GenBank/DDBJ databases">
        <authorList>
            <person name="de Groot N.N."/>
        </authorList>
    </citation>
    <scope>NUCLEOTIDE SEQUENCE [LARGE SCALE GENOMIC DNA]</scope>
    <source>
        <strain evidence="1 2">DSM 40306</strain>
    </source>
</reference>
<dbReference type="RefSeq" id="WP_074995728.1">
    <property type="nucleotide sequence ID" value="NZ_FNTD01000004.1"/>
</dbReference>
<gene>
    <name evidence="1" type="ORF">SAMN04490357_7356</name>
</gene>
<evidence type="ECO:0000313" key="2">
    <source>
        <dbReference type="Proteomes" id="UP000182375"/>
    </source>
</evidence>
<dbReference type="EMBL" id="FNTD01000004">
    <property type="protein sequence ID" value="SEE23001.1"/>
    <property type="molecule type" value="Genomic_DNA"/>
</dbReference>
<protein>
    <submittedName>
        <fullName evidence="1">Uncharacterized protein</fullName>
    </submittedName>
</protein>
<evidence type="ECO:0000313" key="1">
    <source>
        <dbReference type="EMBL" id="SEE23001.1"/>
    </source>
</evidence>
<dbReference type="AlphaFoldDB" id="A0A1H5H5M7"/>